<evidence type="ECO:0000256" key="1">
    <source>
        <dbReference type="SAM" id="SignalP"/>
    </source>
</evidence>
<protein>
    <submittedName>
        <fullName evidence="2">Uncharacterized protein</fullName>
    </submittedName>
</protein>
<sequence>MGTLSRCWTAAFITAGLLAAALPAAATAGAECVNSGGATVCAQGQVRGSGQPPPPTAGPYVPYPCDYDPYCYDGGLSIIIDPGWGGGNGGGNGGPILPRPTPR</sequence>
<evidence type="ECO:0000313" key="2">
    <source>
        <dbReference type="EMBL" id="BBZ77885.1"/>
    </source>
</evidence>
<organism evidence="2 3">
    <name type="scientific">Mycolicibacterium anyangense</name>
    <dbReference type="NCBI Taxonomy" id="1431246"/>
    <lineage>
        <taxon>Bacteria</taxon>
        <taxon>Bacillati</taxon>
        <taxon>Actinomycetota</taxon>
        <taxon>Actinomycetes</taxon>
        <taxon>Mycobacteriales</taxon>
        <taxon>Mycobacteriaceae</taxon>
        <taxon>Mycolicibacterium</taxon>
    </lineage>
</organism>
<proteinExistence type="predicted"/>
<dbReference type="KEGG" id="many:MANY_32220"/>
<dbReference type="Proteomes" id="UP000467249">
    <property type="component" value="Chromosome"/>
</dbReference>
<dbReference type="AlphaFoldDB" id="A0A6N4WAW4"/>
<gene>
    <name evidence="2" type="ORF">MANY_32220</name>
</gene>
<feature type="signal peptide" evidence="1">
    <location>
        <begin position="1"/>
        <end position="26"/>
    </location>
</feature>
<feature type="chain" id="PRO_5026698368" evidence="1">
    <location>
        <begin position="27"/>
        <end position="103"/>
    </location>
</feature>
<dbReference type="RefSeq" id="WP_163805129.1">
    <property type="nucleotide sequence ID" value="NZ_AP022620.1"/>
</dbReference>
<keyword evidence="3" id="KW-1185">Reference proteome</keyword>
<name>A0A6N4WAW4_9MYCO</name>
<evidence type="ECO:0000313" key="3">
    <source>
        <dbReference type="Proteomes" id="UP000467249"/>
    </source>
</evidence>
<dbReference type="EMBL" id="AP022620">
    <property type="protein sequence ID" value="BBZ77885.1"/>
    <property type="molecule type" value="Genomic_DNA"/>
</dbReference>
<accession>A0A6N4WAW4</accession>
<keyword evidence="1" id="KW-0732">Signal</keyword>
<reference evidence="2 3" key="1">
    <citation type="journal article" date="2019" name="Emerg. Microbes Infect.">
        <title>Comprehensive subspecies identification of 175 nontuberculous mycobacteria species based on 7547 genomic profiles.</title>
        <authorList>
            <person name="Matsumoto Y."/>
            <person name="Kinjo T."/>
            <person name="Motooka D."/>
            <person name="Nabeya D."/>
            <person name="Jung N."/>
            <person name="Uechi K."/>
            <person name="Horii T."/>
            <person name="Iida T."/>
            <person name="Fujita J."/>
            <person name="Nakamura S."/>
        </authorList>
    </citation>
    <scope>NUCLEOTIDE SEQUENCE [LARGE SCALE GENOMIC DNA]</scope>
    <source>
        <strain evidence="2 3">JCM 30275</strain>
    </source>
</reference>